<dbReference type="InterPro" id="IPR020545">
    <property type="entry name" value="Asp_carbamoyltransf_reg_N"/>
</dbReference>
<dbReference type="InterPro" id="IPR036793">
    <property type="entry name" value="Asp_carbatrfase_reg_N_sf"/>
</dbReference>
<dbReference type="InterPro" id="IPR036792">
    <property type="entry name" value="Asp_carbatrfase_reg_C_sf"/>
</dbReference>
<proteinExistence type="predicted"/>
<accession>A0A6P1TLS4</accession>
<dbReference type="PANTHER" id="PTHR35805">
    <property type="entry name" value="ASPARTATE CARBAMOYLTRANSFERASE REGULATORY CHAIN"/>
    <property type="match status" value="1"/>
</dbReference>
<keyword evidence="2" id="KW-0862">Zinc</keyword>
<feature type="domain" description="Aspartate carbamoyltransferase regulatory subunit N-terminal" evidence="4">
    <location>
        <begin position="2"/>
        <end position="90"/>
    </location>
</feature>
<dbReference type="EMBL" id="CP048000">
    <property type="protein sequence ID" value="QHQ62170.1"/>
    <property type="molecule type" value="Genomic_DNA"/>
</dbReference>
<evidence type="ECO:0000256" key="2">
    <source>
        <dbReference type="ARBA" id="ARBA00022833"/>
    </source>
</evidence>
<dbReference type="Gene3D" id="2.30.30.20">
    <property type="entry name" value="Aspartate carbamoyltransferase regulatory subunit, C-terminal domain"/>
    <property type="match status" value="1"/>
</dbReference>
<dbReference type="InterPro" id="IPR020542">
    <property type="entry name" value="Asp_carbamoyltrfase_reg_C"/>
</dbReference>
<sequence length="141" mass="15980">MLNIGGLNQGIVIDHIEAGGAMKIYSYLNLEKLDCSVAIIKNAKSNKMGKKDIIKIEGHLDIDLDILGVLDRNITINIIENGQIITKRNLNLPEKVTNIIKCKNPRCITSIERELPHSFKLTDREKGVYRCIYCEQAFKRN</sequence>
<name>A0A6P1TLS4_9FIRM</name>
<keyword evidence="3" id="KW-0665">Pyrimidine biosynthesis</keyword>
<dbReference type="GO" id="GO:0009347">
    <property type="term" value="C:aspartate carbamoyltransferase complex"/>
    <property type="evidence" value="ECO:0007669"/>
    <property type="project" value="InterPro"/>
</dbReference>
<dbReference type="SUPFAM" id="SSF54893">
    <property type="entry name" value="Aspartate carbamoyltransferase, Regulatory-chain, N-terminal domain"/>
    <property type="match status" value="1"/>
</dbReference>
<dbReference type="RefSeq" id="WP_161838995.1">
    <property type="nucleotide sequence ID" value="NZ_CP048000.1"/>
</dbReference>
<dbReference type="Proteomes" id="UP000464314">
    <property type="component" value="Chromosome"/>
</dbReference>
<gene>
    <name evidence="6" type="ORF">Ana3638_16435</name>
</gene>
<protein>
    <submittedName>
        <fullName evidence="6">Aspartate carbamoyltransferase regulatory subunit</fullName>
    </submittedName>
</protein>
<feature type="domain" description="Aspartate carbamoyltransferase regulatory subunit C-terminal" evidence="5">
    <location>
        <begin position="95"/>
        <end position="140"/>
    </location>
</feature>
<dbReference type="AlphaFoldDB" id="A0A6P1TLS4"/>
<reference evidence="6 7" key="1">
    <citation type="submission" date="2020-01" db="EMBL/GenBank/DDBJ databases">
        <title>Genome analysis of Anaerocolumna sp. CBA3638.</title>
        <authorList>
            <person name="Kim J."/>
            <person name="Roh S.W."/>
        </authorList>
    </citation>
    <scope>NUCLEOTIDE SEQUENCE [LARGE SCALE GENOMIC DNA]</scope>
    <source>
        <strain evidence="6 7">CBA3638</strain>
    </source>
</reference>
<evidence type="ECO:0000259" key="5">
    <source>
        <dbReference type="Pfam" id="PF02748"/>
    </source>
</evidence>
<dbReference type="Pfam" id="PF01948">
    <property type="entry name" value="PyrI"/>
    <property type="match status" value="1"/>
</dbReference>
<evidence type="ECO:0000256" key="3">
    <source>
        <dbReference type="ARBA" id="ARBA00022975"/>
    </source>
</evidence>
<dbReference type="NCBIfam" id="NF002063">
    <property type="entry name" value="PRK00893.1-3"/>
    <property type="match status" value="1"/>
</dbReference>
<dbReference type="GO" id="GO:0016740">
    <property type="term" value="F:transferase activity"/>
    <property type="evidence" value="ECO:0007669"/>
    <property type="project" value="UniProtKB-KW"/>
</dbReference>
<dbReference type="GO" id="GO:0046872">
    <property type="term" value="F:metal ion binding"/>
    <property type="evidence" value="ECO:0007669"/>
    <property type="project" value="UniProtKB-KW"/>
</dbReference>
<dbReference type="KEGG" id="anr:Ana3638_16435"/>
<evidence type="ECO:0000313" key="6">
    <source>
        <dbReference type="EMBL" id="QHQ62170.1"/>
    </source>
</evidence>
<keyword evidence="7" id="KW-1185">Reference proteome</keyword>
<dbReference type="InterPro" id="IPR002801">
    <property type="entry name" value="Asp_carbamoylTrfase_reg"/>
</dbReference>
<dbReference type="SUPFAM" id="SSF57825">
    <property type="entry name" value="Aspartate carbamoyltransferase, Regulatory-chain, C-terminal domain"/>
    <property type="match status" value="1"/>
</dbReference>
<dbReference type="Gene3D" id="3.30.70.140">
    <property type="entry name" value="Aspartate carbamoyltransferase regulatory subunit, N-terminal domain"/>
    <property type="match status" value="1"/>
</dbReference>
<dbReference type="GO" id="GO:0006221">
    <property type="term" value="P:pyrimidine nucleotide biosynthetic process"/>
    <property type="evidence" value="ECO:0007669"/>
    <property type="project" value="UniProtKB-KW"/>
</dbReference>
<evidence type="ECO:0000259" key="4">
    <source>
        <dbReference type="Pfam" id="PF01948"/>
    </source>
</evidence>
<organism evidence="6 7">
    <name type="scientific">Anaerocolumna sedimenticola</name>
    <dbReference type="NCBI Taxonomy" id="2696063"/>
    <lineage>
        <taxon>Bacteria</taxon>
        <taxon>Bacillati</taxon>
        <taxon>Bacillota</taxon>
        <taxon>Clostridia</taxon>
        <taxon>Lachnospirales</taxon>
        <taxon>Lachnospiraceae</taxon>
        <taxon>Anaerocolumna</taxon>
    </lineage>
</organism>
<dbReference type="GO" id="GO:0006207">
    <property type="term" value="P:'de novo' pyrimidine nucleobase biosynthetic process"/>
    <property type="evidence" value="ECO:0007669"/>
    <property type="project" value="InterPro"/>
</dbReference>
<dbReference type="Pfam" id="PF02748">
    <property type="entry name" value="PyrI_C"/>
    <property type="match status" value="1"/>
</dbReference>
<keyword evidence="1" id="KW-0479">Metal-binding</keyword>
<dbReference type="PANTHER" id="PTHR35805:SF1">
    <property type="entry name" value="ASPARTATE CARBAMOYLTRANSFERASE REGULATORY CHAIN"/>
    <property type="match status" value="1"/>
</dbReference>
<keyword evidence="6" id="KW-0808">Transferase</keyword>
<evidence type="ECO:0000256" key="1">
    <source>
        <dbReference type="ARBA" id="ARBA00022723"/>
    </source>
</evidence>
<evidence type="ECO:0000313" key="7">
    <source>
        <dbReference type="Proteomes" id="UP000464314"/>
    </source>
</evidence>